<dbReference type="EMBL" id="BGPR01165999">
    <property type="protein sequence ID" value="GBM13436.1"/>
    <property type="molecule type" value="Genomic_DNA"/>
</dbReference>
<dbReference type="EMBL" id="BGPR01166002">
    <property type="protein sequence ID" value="GBM13444.1"/>
    <property type="molecule type" value="Genomic_DNA"/>
</dbReference>
<name>A0A4Y2DC32_ARAVE</name>
<accession>A0A4Y2DC32</accession>
<evidence type="ECO:0000313" key="1">
    <source>
        <dbReference type="EMBL" id="GBM13436.1"/>
    </source>
</evidence>
<proteinExistence type="predicted"/>
<sequence length="143" mass="16538">MQRSLKAHTYEPNGSRTARELFEETIFTTNQPSIIGKGQTHFEQLIIACHSPMKKTSLGVFWNMSWFADLILYVRRRLTGYDELHSKKFQRPFVFAEKPTEFGSLREVCGQLASNQNIRPHLQTVRLANGSGRTWFIRLACFA</sequence>
<dbReference type="Proteomes" id="UP000499080">
    <property type="component" value="Unassembled WGS sequence"/>
</dbReference>
<dbReference type="AlphaFoldDB" id="A0A4Y2DC32"/>
<keyword evidence="3" id="KW-1185">Reference proteome</keyword>
<organism evidence="2 3">
    <name type="scientific">Araneus ventricosus</name>
    <name type="common">Orbweaver spider</name>
    <name type="synonym">Epeira ventricosa</name>
    <dbReference type="NCBI Taxonomy" id="182803"/>
    <lineage>
        <taxon>Eukaryota</taxon>
        <taxon>Metazoa</taxon>
        <taxon>Ecdysozoa</taxon>
        <taxon>Arthropoda</taxon>
        <taxon>Chelicerata</taxon>
        <taxon>Arachnida</taxon>
        <taxon>Araneae</taxon>
        <taxon>Araneomorphae</taxon>
        <taxon>Entelegynae</taxon>
        <taxon>Araneoidea</taxon>
        <taxon>Araneidae</taxon>
        <taxon>Araneus</taxon>
    </lineage>
</organism>
<protein>
    <submittedName>
        <fullName evidence="2">Uncharacterized protein</fullName>
    </submittedName>
</protein>
<reference evidence="2 3" key="1">
    <citation type="journal article" date="2019" name="Sci. Rep.">
        <title>Orb-weaving spider Araneus ventricosus genome elucidates the spidroin gene catalogue.</title>
        <authorList>
            <person name="Kono N."/>
            <person name="Nakamura H."/>
            <person name="Ohtoshi R."/>
            <person name="Moran D.A.P."/>
            <person name="Shinohara A."/>
            <person name="Yoshida Y."/>
            <person name="Fujiwara M."/>
            <person name="Mori M."/>
            <person name="Tomita M."/>
            <person name="Arakawa K."/>
        </authorList>
    </citation>
    <scope>NUCLEOTIDE SEQUENCE [LARGE SCALE GENOMIC DNA]</scope>
</reference>
<gene>
    <name evidence="1" type="ORF">AVEN_155393_1</name>
    <name evidence="2" type="ORF">AVEN_173655_1</name>
</gene>
<comment type="caution">
    <text evidence="2">The sequence shown here is derived from an EMBL/GenBank/DDBJ whole genome shotgun (WGS) entry which is preliminary data.</text>
</comment>
<evidence type="ECO:0000313" key="3">
    <source>
        <dbReference type="Proteomes" id="UP000499080"/>
    </source>
</evidence>
<evidence type="ECO:0000313" key="2">
    <source>
        <dbReference type="EMBL" id="GBM13444.1"/>
    </source>
</evidence>